<dbReference type="AlphaFoldDB" id="A0A0V0YRU0"/>
<feature type="non-terminal residue" evidence="1">
    <location>
        <position position="43"/>
    </location>
</feature>
<evidence type="ECO:0000313" key="1">
    <source>
        <dbReference type="EMBL" id="KRY02902.1"/>
    </source>
</evidence>
<reference evidence="1 2" key="1">
    <citation type="submission" date="2015-01" db="EMBL/GenBank/DDBJ databases">
        <title>Evolution of Trichinella species and genotypes.</title>
        <authorList>
            <person name="Korhonen P.K."/>
            <person name="Edoardo P."/>
            <person name="Giuseppe L.R."/>
            <person name="Gasser R.B."/>
        </authorList>
    </citation>
    <scope>NUCLEOTIDE SEQUENCE [LARGE SCALE GENOMIC DNA]</scope>
    <source>
        <strain evidence="1">ISS120</strain>
    </source>
</reference>
<organism evidence="1 2">
    <name type="scientific">Trichinella britovi</name>
    <name type="common">Parasitic roundworm</name>
    <dbReference type="NCBI Taxonomy" id="45882"/>
    <lineage>
        <taxon>Eukaryota</taxon>
        <taxon>Metazoa</taxon>
        <taxon>Ecdysozoa</taxon>
        <taxon>Nematoda</taxon>
        <taxon>Enoplea</taxon>
        <taxon>Dorylaimia</taxon>
        <taxon>Trichinellida</taxon>
        <taxon>Trichinellidae</taxon>
        <taxon>Trichinella</taxon>
    </lineage>
</organism>
<gene>
    <name evidence="1" type="ORF">T03_8587</name>
</gene>
<evidence type="ECO:0000313" key="2">
    <source>
        <dbReference type="Proteomes" id="UP000054653"/>
    </source>
</evidence>
<accession>A0A0V0YRU0</accession>
<sequence length="43" mass="4712">MSYLTKVAGVDCYFLVGEDGTSFFIRNGLGQTVSVLSPLRKNK</sequence>
<proteinExistence type="predicted"/>
<name>A0A0V0YRU0_TRIBR</name>
<comment type="caution">
    <text evidence="1">The sequence shown here is derived from an EMBL/GenBank/DDBJ whole genome shotgun (WGS) entry which is preliminary data.</text>
</comment>
<protein>
    <submittedName>
        <fullName evidence="1">Uncharacterized protein</fullName>
    </submittedName>
</protein>
<dbReference type="Proteomes" id="UP000054653">
    <property type="component" value="Unassembled WGS sequence"/>
</dbReference>
<keyword evidence="2" id="KW-1185">Reference proteome</keyword>
<dbReference type="EMBL" id="JYDI01007039">
    <property type="protein sequence ID" value="KRY02902.1"/>
    <property type="molecule type" value="Genomic_DNA"/>
</dbReference>